<name>A0A9F3QR83_PYTBI</name>
<gene>
    <name evidence="2" type="primary">CFAP221</name>
</gene>
<protein>
    <submittedName>
        <fullName evidence="2">Cilia- and flagella-associated protein 221</fullName>
    </submittedName>
</protein>
<evidence type="ECO:0000313" key="1">
    <source>
        <dbReference type="Proteomes" id="UP000695026"/>
    </source>
</evidence>
<dbReference type="AlphaFoldDB" id="A0A9F3QR83"/>
<dbReference type="RefSeq" id="XP_015743114.2">
    <property type="nucleotide sequence ID" value="XM_015887628.2"/>
</dbReference>
<organism evidence="1 2">
    <name type="scientific">Python bivittatus</name>
    <name type="common">Burmese python</name>
    <name type="synonym">Python molurus bivittatus</name>
    <dbReference type="NCBI Taxonomy" id="176946"/>
    <lineage>
        <taxon>Eukaryota</taxon>
        <taxon>Metazoa</taxon>
        <taxon>Chordata</taxon>
        <taxon>Craniata</taxon>
        <taxon>Vertebrata</taxon>
        <taxon>Euteleostomi</taxon>
        <taxon>Lepidosauria</taxon>
        <taxon>Squamata</taxon>
        <taxon>Bifurcata</taxon>
        <taxon>Unidentata</taxon>
        <taxon>Episquamata</taxon>
        <taxon>Toxicofera</taxon>
        <taxon>Serpentes</taxon>
        <taxon>Henophidia</taxon>
        <taxon>Pythonidae</taxon>
        <taxon>Python</taxon>
    </lineage>
</organism>
<keyword evidence="2" id="KW-0966">Cell projection</keyword>
<dbReference type="GO" id="GO:0003341">
    <property type="term" value="P:cilium movement"/>
    <property type="evidence" value="ECO:0007669"/>
    <property type="project" value="InterPro"/>
</dbReference>
<dbReference type="Proteomes" id="UP000695026">
    <property type="component" value="Unplaced"/>
</dbReference>
<dbReference type="OMA" id="TYNPPQW"/>
<dbReference type="GO" id="GO:0097729">
    <property type="term" value="C:9+2 motile cilium"/>
    <property type="evidence" value="ECO:0007669"/>
    <property type="project" value="TreeGrafter"/>
</dbReference>
<dbReference type="InterPro" id="IPR013783">
    <property type="entry name" value="Ig-like_fold"/>
</dbReference>
<dbReference type="Gene3D" id="2.60.40.10">
    <property type="entry name" value="Immunoglobulins"/>
    <property type="match status" value="1"/>
</dbReference>
<dbReference type="GeneID" id="103049961"/>
<reference evidence="2" key="1">
    <citation type="submission" date="2025-08" db="UniProtKB">
        <authorList>
            <consortium name="RefSeq"/>
        </authorList>
    </citation>
    <scope>IDENTIFICATION</scope>
    <source>
        <tissue evidence="2">Liver</tissue>
    </source>
</reference>
<keyword evidence="1" id="KW-1185">Reference proteome</keyword>
<dbReference type="InterPro" id="IPR029676">
    <property type="entry name" value="CFAP221"/>
</dbReference>
<sequence>MEVVTNIQADFNSTEGPLRKPMSLLLNSLVEEPKKKADVPNHLLESKIYTKLLRNNVIQAKPAIMHYGGFETEKHHQQVLKLINISGEVINVHIIPPDTKYFQIKYRKIQRLVPGLSFTVMVDFCPDEWRYYYDCIRIHSQGDETLLIPLHAYPVMNDVDFPSYINLSDVPLGQCKRYVVPLQCSCPIDFEFQVEYLQPHKAFTVHPISGIIPASGKAEVIITFAPFEYGTAQIKIQLWISQFNSKPYTSTFTGTCTPHLNLTRGDFENQESVLQRIPKSAEKAVVCLPQKTMSLKEKHKPLQKVQAIEYKNLRFPVDLSNPYAVATVLIQEPGKLKIKHLREVLGGQGDGGTKTRQIKEAVFQLKVKQDIQEEQINQLKWQVHLGKDPICPTVQKQILEDRQKEEELYKIKRGDPILEKEFERKHVEISLKRIVRDISECPQFQPTFDLLLNNPWYHKHRIQQQFQQAARKVLVQCRLDKVINLLRDVFKRFRDQEEEEKRLISECSSFKTSSTAAITDEEKRMPFALTATRIQPFEFPTYNPPQWADELAPEVLGIVPVKSAAVKLKQLHHFFDLKVPQHFSSMGYQPFCIHHAANSYKVPKYFQTLKSGAEEELIPLMPASEEKSLVAQDEELDTSLLNLKAPEALLHPPSHHPLQIFNPSPGLFEFKLPLSYTESNIEYHICPLPKFANSNKYPSGTAITQKKFLHHKEVIRGVTNWRTFPPVISSTLPNVPALNSMATPFCIDPYNTDVLPKVVPPILHELPEQDKENVVDEVIEGEASVLLTPQMIKAEFPQIDFSAEENRSKEGSEGNAEVKIGSFTSLHRSVPVSSDVRDIVDSYVLNQKNIYGQKITEAMEKLKEKAVDKNMILN</sequence>
<dbReference type="CTD" id="200373"/>
<dbReference type="PANTHER" id="PTHR46500">
    <property type="entry name" value="CILIA- AND FLAGELLA-ASSOCIATED PROTEIN 221"/>
    <property type="match status" value="1"/>
</dbReference>
<dbReference type="KEGG" id="pbi:103049961"/>
<dbReference type="PANTHER" id="PTHR46500:SF1">
    <property type="entry name" value="CILIA- AND FLAGELLA-ASSOCIATED PROTEIN 221"/>
    <property type="match status" value="1"/>
</dbReference>
<dbReference type="OrthoDB" id="5538672at2759"/>
<dbReference type="GO" id="GO:0044458">
    <property type="term" value="P:motile cilium assembly"/>
    <property type="evidence" value="ECO:0007669"/>
    <property type="project" value="TreeGrafter"/>
</dbReference>
<proteinExistence type="predicted"/>
<accession>A0A9F3QR83</accession>
<evidence type="ECO:0000313" key="2">
    <source>
        <dbReference type="RefSeq" id="XP_015743114.2"/>
    </source>
</evidence>
<keyword evidence="2" id="KW-0969">Cilium</keyword>
<keyword evidence="2" id="KW-0282">Flagellum</keyword>